<dbReference type="PANTHER" id="PTHR30126">
    <property type="entry name" value="HTH-TYPE TRANSCRIPTIONAL REGULATOR"/>
    <property type="match status" value="1"/>
</dbReference>
<evidence type="ECO:0000259" key="5">
    <source>
        <dbReference type="PROSITE" id="PS50931"/>
    </source>
</evidence>
<evidence type="ECO:0000256" key="1">
    <source>
        <dbReference type="ARBA" id="ARBA00009437"/>
    </source>
</evidence>
<dbReference type="FunFam" id="1.10.10.10:FF:000001">
    <property type="entry name" value="LysR family transcriptional regulator"/>
    <property type="match status" value="1"/>
</dbReference>
<dbReference type="SUPFAM" id="SSF46785">
    <property type="entry name" value="Winged helix' DNA-binding domain"/>
    <property type="match status" value="1"/>
</dbReference>
<evidence type="ECO:0000313" key="7">
    <source>
        <dbReference type="Proteomes" id="UP001056756"/>
    </source>
</evidence>
<reference evidence="6" key="1">
    <citation type="submission" date="2022-05" db="EMBL/GenBank/DDBJ databases">
        <title>Novel bacterial taxa in a minimal lignocellulolytic consortium and its capacity to transform plastics disclosed by genome-resolved metagenomics.</title>
        <authorList>
            <person name="Rodriguez C.A.D."/>
            <person name="Diaz-Garcia L."/>
            <person name="Herrera K."/>
            <person name="Tarazona N.A."/>
            <person name="Sproer C."/>
            <person name="Overmann J."/>
            <person name="Jimenez D.J."/>
        </authorList>
    </citation>
    <scope>NUCLEOTIDE SEQUENCE</scope>
    <source>
        <strain evidence="6">MAG5</strain>
    </source>
</reference>
<sequence>MNIEQLTYIVEVANRKSLAEASKTLNISQSALSQAITRLESELNMKIFDRTRTGAKTTKEGDMIVEKALYALNAIYQIKEEAYKQNNNKDDLLRIAAIPGLTVPLIDTYSSFKKNKSSLNLEINEKSSTKIIRDIKNDAADIGFIAINKANIDSLSELSFTPIINGELLIFTSKQLEMPSCDNEITADFLKQQTFALYKDEYVEDFIANFQRQYGPVDVFFKTTNVDIINKAVFEFGAITLGHDISTLFNSEFSRSKMKTYSLGNFYDSSFRFGWVSKNDYKLSNEAKLYIEGINQTLIKHSSMI</sequence>
<organism evidence="6 7">
    <name type="scientific">Candidatus Pristimantibacillus lignocellulolyticus</name>
    <dbReference type="NCBI Taxonomy" id="2994561"/>
    <lineage>
        <taxon>Bacteria</taxon>
        <taxon>Bacillati</taxon>
        <taxon>Bacillota</taxon>
        <taxon>Bacilli</taxon>
        <taxon>Bacillales</taxon>
        <taxon>Paenibacillaceae</taxon>
        <taxon>Candidatus Pristimantibacillus</taxon>
    </lineage>
</organism>
<accession>A0A9J6ZHD3</accession>
<dbReference type="PROSITE" id="PS50931">
    <property type="entry name" value="HTH_LYSR"/>
    <property type="match status" value="1"/>
</dbReference>
<dbReference type="PANTHER" id="PTHR30126:SF40">
    <property type="entry name" value="HTH-TYPE TRANSCRIPTIONAL REGULATOR GLTR"/>
    <property type="match status" value="1"/>
</dbReference>
<dbReference type="InterPro" id="IPR000847">
    <property type="entry name" value="LysR_HTH_N"/>
</dbReference>
<dbReference type="AlphaFoldDB" id="A0A9J6ZHD3"/>
<keyword evidence="3" id="KW-0238">DNA-binding</keyword>
<protein>
    <submittedName>
        <fullName evidence="6">LysR family transcriptional regulator</fullName>
    </submittedName>
</protein>
<dbReference type="KEGG" id="plig:NAG76_04205"/>
<keyword evidence="4" id="KW-0804">Transcription</keyword>
<evidence type="ECO:0000256" key="3">
    <source>
        <dbReference type="ARBA" id="ARBA00023125"/>
    </source>
</evidence>
<dbReference type="InterPro" id="IPR036388">
    <property type="entry name" value="WH-like_DNA-bd_sf"/>
</dbReference>
<evidence type="ECO:0000313" key="6">
    <source>
        <dbReference type="EMBL" id="URN95468.1"/>
    </source>
</evidence>
<evidence type="ECO:0000256" key="4">
    <source>
        <dbReference type="ARBA" id="ARBA00023163"/>
    </source>
</evidence>
<dbReference type="Proteomes" id="UP001056756">
    <property type="component" value="Chromosome"/>
</dbReference>
<keyword evidence="2" id="KW-0805">Transcription regulation</keyword>
<dbReference type="Gene3D" id="3.40.190.290">
    <property type="match status" value="1"/>
</dbReference>
<dbReference type="Pfam" id="PF00126">
    <property type="entry name" value="HTH_1"/>
    <property type="match status" value="1"/>
</dbReference>
<dbReference type="PRINTS" id="PR00039">
    <property type="entry name" value="HTHLYSR"/>
</dbReference>
<evidence type="ECO:0000256" key="2">
    <source>
        <dbReference type="ARBA" id="ARBA00023015"/>
    </source>
</evidence>
<dbReference type="EMBL" id="CP097899">
    <property type="protein sequence ID" value="URN95468.1"/>
    <property type="molecule type" value="Genomic_DNA"/>
</dbReference>
<dbReference type="InterPro" id="IPR036390">
    <property type="entry name" value="WH_DNA-bd_sf"/>
</dbReference>
<feature type="domain" description="HTH lysR-type" evidence="5">
    <location>
        <begin position="1"/>
        <end position="58"/>
    </location>
</feature>
<dbReference type="InterPro" id="IPR005119">
    <property type="entry name" value="LysR_subst-bd"/>
</dbReference>
<name>A0A9J6ZHD3_9BACL</name>
<dbReference type="Gene3D" id="1.10.10.10">
    <property type="entry name" value="Winged helix-like DNA-binding domain superfamily/Winged helix DNA-binding domain"/>
    <property type="match status" value="1"/>
</dbReference>
<comment type="similarity">
    <text evidence="1">Belongs to the LysR transcriptional regulatory family.</text>
</comment>
<gene>
    <name evidence="6" type="ORF">NAG76_04205</name>
</gene>
<dbReference type="GO" id="GO:0000976">
    <property type="term" value="F:transcription cis-regulatory region binding"/>
    <property type="evidence" value="ECO:0007669"/>
    <property type="project" value="TreeGrafter"/>
</dbReference>
<dbReference type="GO" id="GO:0003700">
    <property type="term" value="F:DNA-binding transcription factor activity"/>
    <property type="evidence" value="ECO:0007669"/>
    <property type="project" value="InterPro"/>
</dbReference>
<dbReference type="Pfam" id="PF03466">
    <property type="entry name" value="LysR_substrate"/>
    <property type="match status" value="1"/>
</dbReference>
<proteinExistence type="inferred from homology"/>